<dbReference type="OrthoDB" id="5148996at2"/>
<dbReference type="Proteomes" id="UP000194151">
    <property type="component" value="Chromosome"/>
</dbReference>
<dbReference type="InterPro" id="IPR022118">
    <property type="entry name" value="Peptidase_C70_AvrRpt2"/>
</dbReference>
<dbReference type="RefSeq" id="WP_086063861.1">
    <property type="nucleotide sequence ID" value="NZ_CP021108.1"/>
</dbReference>
<accession>A0A1W6YHZ1</accession>
<dbReference type="KEGG" id="bgv:CAL12_07165"/>
<dbReference type="STRING" id="1416806.CAL12_07165"/>
<proteinExistence type="predicted"/>
<sequence length="225" mass="24393">MDPSTQSRLPACLSLKRLSLDSGVQGKTGELVGTPGGGATTSYPSFLEGQQHTQWCWAAVATGLGNYYQSQSGPTYTQLQIYCAVFGLTQNQCSGASYTEALCNRAHELVSPLQFVGALKKLVLGMPSRQVLRTELVNDRPFAVYLSRGEATAMGHFVVISAYNLRSVAGSSDPVPMWYICDPWAGGTQRWVTCDTFPEQYPGDPNTTWGYTYYTAKMTPGSLSG</sequence>
<evidence type="ECO:0000313" key="2">
    <source>
        <dbReference type="Proteomes" id="UP000194151"/>
    </source>
</evidence>
<gene>
    <name evidence="1" type="ORF">CAL12_07165</name>
</gene>
<protein>
    <recommendedName>
        <fullName evidence="3">Peptidase C39-like domain-containing protein</fullName>
    </recommendedName>
</protein>
<evidence type="ECO:0000313" key="1">
    <source>
        <dbReference type="EMBL" id="ARP80638.1"/>
    </source>
</evidence>
<reference evidence="1 2" key="1">
    <citation type="submission" date="2017-05" db="EMBL/GenBank/DDBJ databases">
        <title>Complete and WGS of Bordetella genogroups.</title>
        <authorList>
            <person name="Spilker T."/>
            <person name="LiPuma J."/>
        </authorList>
    </citation>
    <scope>NUCLEOTIDE SEQUENCE [LARGE SCALE GENOMIC DNA]</scope>
    <source>
        <strain evidence="1 2">AU19157</strain>
    </source>
</reference>
<dbReference type="EMBL" id="CP021108">
    <property type="protein sequence ID" value="ARP80638.1"/>
    <property type="molecule type" value="Genomic_DNA"/>
</dbReference>
<dbReference type="Pfam" id="PF12385">
    <property type="entry name" value="Peptidase_C70"/>
    <property type="match status" value="1"/>
</dbReference>
<evidence type="ECO:0008006" key="3">
    <source>
        <dbReference type="Google" id="ProtNLM"/>
    </source>
</evidence>
<dbReference type="AlphaFoldDB" id="A0A1W6YHZ1"/>
<dbReference type="Gene3D" id="3.90.70.10">
    <property type="entry name" value="Cysteine proteinases"/>
    <property type="match status" value="1"/>
</dbReference>
<keyword evidence="2" id="KW-1185">Reference proteome</keyword>
<organism evidence="1 2">
    <name type="scientific">Bordetella genomosp. 8</name>
    <dbReference type="NCBI Taxonomy" id="1416806"/>
    <lineage>
        <taxon>Bacteria</taxon>
        <taxon>Pseudomonadati</taxon>
        <taxon>Pseudomonadota</taxon>
        <taxon>Betaproteobacteria</taxon>
        <taxon>Burkholderiales</taxon>
        <taxon>Alcaligenaceae</taxon>
        <taxon>Bordetella</taxon>
    </lineage>
</organism>
<name>A0A1W6YHZ1_9BORD</name>